<accession>A0A0S3SR37</accession>
<feature type="non-terminal residue" evidence="1">
    <location>
        <position position="74"/>
    </location>
</feature>
<evidence type="ECO:0000313" key="2">
    <source>
        <dbReference type="Proteomes" id="UP000291084"/>
    </source>
</evidence>
<dbReference type="EMBL" id="AP015041">
    <property type="protein sequence ID" value="BAT95301.1"/>
    <property type="molecule type" value="Genomic_DNA"/>
</dbReference>
<evidence type="ECO:0000313" key="1">
    <source>
        <dbReference type="EMBL" id="BAT95301.1"/>
    </source>
</evidence>
<reference evidence="1 2" key="1">
    <citation type="journal article" date="2015" name="Sci. Rep.">
        <title>The power of single molecule real-time sequencing technology in the de novo assembly of a eukaryotic genome.</title>
        <authorList>
            <person name="Sakai H."/>
            <person name="Naito K."/>
            <person name="Ogiso-Tanaka E."/>
            <person name="Takahashi Y."/>
            <person name="Iseki K."/>
            <person name="Muto C."/>
            <person name="Satou K."/>
            <person name="Teruya K."/>
            <person name="Shiroma A."/>
            <person name="Shimoji M."/>
            <person name="Hirano T."/>
            <person name="Itoh T."/>
            <person name="Kaga A."/>
            <person name="Tomooka N."/>
        </authorList>
    </citation>
    <scope>NUCLEOTIDE SEQUENCE [LARGE SCALE GENOMIC DNA]</scope>
    <source>
        <strain evidence="2">cv. Shumari</strain>
    </source>
</reference>
<organism evidence="1 2">
    <name type="scientific">Vigna angularis var. angularis</name>
    <dbReference type="NCBI Taxonomy" id="157739"/>
    <lineage>
        <taxon>Eukaryota</taxon>
        <taxon>Viridiplantae</taxon>
        <taxon>Streptophyta</taxon>
        <taxon>Embryophyta</taxon>
        <taxon>Tracheophyta</taxon>
        <taxon>Spermatophyta</taxon>
        <taxon>Magnoliopsida</taxon>
        <taxon>eudicotyledons</taxon>
        <taxon>Gunneridae</taxon>
        <taxon>Pentapetalae</taxon>
        <taxon>rosids</taxon>
        <taxon>fabids</taxon>
        <taxon>Fabales</taxon>
        <taxon>Fabaceae</taxon>
        <taxon>Papilionoideae</taxon>
        <taxon>50 kb inversion clade</taxon>
        <taxon>NPAAA clade</taxon>
        <taxon>indigoferoid/millettioid clade</taxon>
        <taxon>Phaseoleae</taxon>
        <taxon>Vigna</taxon>
    </lineage>
</organism>
<keyword evidence="2" id="KW-1185">Reference proteome</keyword>
<name>A0A0S3SR37_PHAAN</name>
<dbReference type="AlphaFoldDB" id="A0A0S3SR37"/>
<gene>
    <name evidence="1" type="primary">Vigan.08G200200</name>
    <name evidence="1" type="ORF">VIGAN_08200200</name>
</gene>
<sequence length="74" mass="8820">MLFLCVLITFYVKEILVNLKVEFREQLQTIEFDNHGCNRCLQRIDFFYLVSLICGDYMVGNAFFSKEYKEGCLF</sequence>
<protein>
    <submittedName>
        <fullName evidence="1">Uncharacterized protein</fullName>
    </submittedName>
</protein>
<dbReference type="Proteomes" id="UP000291084">
    <property type="component" value="Chromosome 8"/>
</dbReference>
<proteinExistence type="predicted"/>